<name>A0A699K7A4_TANCI</name>
<gene>
    <name evidence="1" type="ORF">Tci_647873</name>
</gene>
<organism evidence="1">
    <name type="scientific">Tanacetum cinerariifolium</name>
    <name type="common">Dalmatian daisy</name>
    <name type="synonym">Chrysanthemum cinerariifolium</name>
    <dbReference type="NCBI Taxonomy" id="118510"/>
    <lineage>
        <taxon>Eukaryota</taxon>
        <taxon>Viridiplantae</taxon>
        <taxon>Streptophyta</taxon>
        <taxon>Embryophyta</taxon>
        <taxon>Tracheophyta</taxon>
        <taxon>Spermatophyta</taxon>
        <taxon>Magnoliopsida</taxon>
        <taxon>eudicotyledons</taxon>
        <taxon>Gunneridae</taxon>
        <taxon>Pentapetalae</taxon>
        <taxon>asterids</taxon>
        <taxon>campanulids</taxon>
        <taxon>Asterales</taxon>
        <taxon>Asteraceae</taxon>
        <taxon>Asteroideae</taxon>
        <taxon>Anthemideae</taxon>
        <taxon>Anthemidinae</taxon>
        <taxon>Tanacetum</taxon>
    </lineage>
</organism>
<dbReference type="PANTHER" id="PTHR11439">
    <property type="entry name" value="GAG-POL-RELATED RETROTRANSPOSON"/>
    <property type="match status" value="1"/>
</dbReference>
<dbReference type="PANTHER" id="PTHR11439:SF483">
    <property type="entry name" value="PEPTIDE SYNTHASE GLIP-LIKE, PUTATIVE (AFU_ORTHOLOGUE AFUA_3G12920)-RELATED"/>
    <property type="match status" value="1"/>
</dbReference>
<dbReference type="EMBL" id="BKCJ010482540">
    <property type="protein sequence ID" value="GFA75901.1"/>
    <property type="molecule type" value="Genomic_DNA"/>
</dbReference>
<accession>A0A699K7A4</accession>
<sequence>MVVQHCSSREKGKTYYCPKGIFLNQSKYALESLKKFDMESCEPEDTSMVVKSKLDKDPQEKAVDPTCYRGMLGTLIHLTSSRPGLVFVVCMCARYQTKPIEKHLHAVKQIF</sequence>
<reference evidence="1" key="1">
    <citation type="journal article" date="2019" name="Sci. Rep.">
        <title>Draft genome of Tanacetum cinerariifolium, the natural source of mosquito coil.</title>
        <authorList>
            <person name="Yamashiro T."/>
            <person name="Shiraishi A."/>
            <person name="Satake H."/>
            <person name="Nakayama K."/>
        </authorList>
    </citation>
    <scope>NUCLEOTIDE SEQUENCE</scope>
</reference>
<comment type="caution">
    <text evidence="1">The sequence shown here is derived from an EMBL/GenBank/DDBJ whole genome shotgun (WGS) entry which is preliminary data.</text>
</comment>
<evidence type="ECO:0000313" key="1">
    <source>
        <dbReference type="EMBL" id="GFA75901.1"/>
    </source>
</evidence>
<dbReference type="AlphaFoldDB" id="A0A699K7A4"/>
<proteinExistence type="predicted"/>
<protein>
    <submittedName>
        <fullName evidence="1">Uncharacterized mitochondrial protein AtMg00810-like</fullName>
    </submittedName>
</protein>